<organism evidence="2 3">
    <name type="scientific">Mesotoga prima</name>
    <dbReference type="NCBI Taxonomy" id="1184387"/>
    <lineage>
        <taxon>Bacteria</taxon>
        <taxon>Thermotogati</taxon>
        <taxon>Thermotogota</taxon>
        <taxon>Thermotogae</taxon>
        <taxon>Kosmotogales</taxon>
        <taxon>Kosmotogaceae</taxon>
        <taxon>Mesotoga</taxon>
    </lineage>
</organism>
<comment type="caution">
    <text evidence="2">The sequence shown here is derived from an EMBL/GenBank/DDBJ whole genome shotgun (WGS) entry which is preliminary data.</text>
</comment>
<keyword evidence="1" id="KW-0812">Transmembrane</keyword>
<name>A0A124FXH5_9BACT</name>
<gene>
    <name evidence="2" type="ORF">XD94_1857</name>
</gene>
<sequence length="116" mass="13421">DGSTLLDETRAALNEFSFLAQIREEWQVFVQKKGPYQISLASFFQSLLLVSLLHCWAVLGATLREVLLRILPCAMKELILECHNLMKQFDVLKSFMFDRGVAQHMKIIVMPRIPKR</sequence>
<proteinExistence type="predicted"/>
<reference evidence="3" key="1">
    <citation type="journal article" date="2015" name="MBio">
        <title>Genome-Resolved Metagenomic Analysis Reveals Roles for Candidate Phyla and Other Microbial Community Members in Biogeochemical Transformations in Oil Reservoirs.</title>
        <authorList>
            <person name="Hu P."/>
            <person name="Tom L."/>
            <person name="Singh A."/>
            <person name="Thomas B.C."/>
            <person name="Baker B.J."/>
            <person name="Piceno Y.M."/>
            <person name="Andersen G.L."/>
            <person name="Banfield J.F."/>
        </authorList>
    </citation>
    <scope>NUCLEOTIDE SEQUENCE [LARGE SCALE GENOMIC DNA]</scope>
</reference>
<dbReference type="AlphaFoldDB" id="A0A124FXH5"/>
<feature type="transmembrane region" description="Helical" evidence="1">
    <location>
        <begin position="36"/>
        <end position="59"/>
    </location>
</feature>
<keyword evidence="1" id="KW-0472">Membrane</keyword>
<feature type="non-terminal residue" evidence="2">
    <location>
        <position position="1"/>
    </location>
</feature>
<evidence type="ECO:0000313" key="3">
    <source>
        <dbReference type="Proteomes" id="UP000054092"/>
    </source>
</evidence>
<accession>A0A124FXH5</accession>
<keyword evidence="1" id="KW-1133">Transmembrane helix</keyword>
<protein>
    <submittedName>
        <fullName evidence="2">Uncharacterized protein</fullName>
    </submittedName>
</protein>
<evidence type="ECO:0000313" key="2">
    <source>
        <dbReference type="EMBL" id="KUK78042.1"/>
    </source>
</evidence>
<evidence type="ECO:0000256" key="1">
    <source>
        <dbReference type="SAM" id="Phobius"/>
    </source>
</evidence>
<dbReference type="Proteomes" id="UP000054092">
    <property type="component" value="Unassembled WGS sequence"/>
</dbReference>
<dbReference type="EMBL" id="LGGP01000422">
    <property type="protein sequence ID" value="KUK78042.1"/>
    <property type="molecule type" value="Genomic_DNA"/>
</dbReference>